<reference evidence="2" key="1">
    <citation type="submission" date="2020-04" db="EMBL/GenBank/DDBJ databases">
        <authorList>
            <person name="Chiriac C."/>
            <person name="Salcher M."/>
            <person name="Ghai R."/>
            <person name="Kavagutti S V."/>
        </authorList>
    </citation>
    <scope>NUCLEOTIDE SEQUENCE</scope>
</reference>
<accession>A0A6J5NT08</accession>
<sequence length="113" mass="13073">MSEAEERLRSSLANALIRFGESSESEQEYLAKAMDILSDEIDKLEERMIEAGYMEEYLGASEANWQDPDYDDDDDEDEDFGLFDDESFTYESPKFDLYGDAPHESGDDDFEDY</sequence>
<evidence type="ECO:0000256" key="1">
    <source>
        <dbReference type="SAM" id="MobiDB-lite"/>
    </source>
</evidence>
<protein>
    <submittedName>
        <fullName evidence="2">Uncharacterized protein</fullName>
    </submittedName>
</protein>
<feature type="region of interest" description="Disordered" evidence="1">
    <location>
        <begin position="93"/>
        <end position="113"/>
    </location>
</feature>
<organism evidence="2">
    <name type="scientific">uncultured Caudovirales phage</name>
    <dbReference type="NCBI Taxonomy" id="2100421"/>
    <lineage>
        <taxon>Viruses</taxon>
        <taxon>Duplodnaviria</taxon>
        <taxon>Heunggongvirae</taxon>
        <taxon>Uroviricota</taxon>
        <taxon>Caudoviricetes</taxon>
        <taxon>Peduoviridae</taxon>
        <taxon>Maltschvirus</taxon>
        <taxon>Maltschvirus maltsch</taxon>
    </lineage>
</organism>
<gene>
    <name evidence="2" type="ORF">UFOVP785_48</name>
</gene>
<proteinExistence type="predicted"/>
<evidence type="ECO:0000313" key="2">
    <source>
        <dbReference type="EMBL" id="CAB4162509.1"/>
    </source>
</evidence>
<dbReference type="EMBL" id="LR796736">
    <property type="protein sequence ID" value="CAB4162509.1"/>
    <property type="molecule type" value="Genomic_DNA"/>
</dbReference>
<name>A0A6J5NT08_9CAUD</name>